<dbReference type="Proteomes" id="UP000199110">
    <property type="component" value="Unassembled WGS sequence"/>
</dbReference>
<evidence type="ECO:0000313" key="3">
    <source>
        <dbReference type="EMBL" id="SFI41464.1"/>
    </source>
</evidence>
<name>A0A1I3I0G2_9RHOB</name>
<proteinExistence type="predicted"/>
<feature type="transmembrane region" description="Helical" evidence="2">
    <location>
        <begin position="79"/>
        <end position="98"/>
    </location>
</feature>
<dbReference type="InterPro" id="IPR008523">
    <property type="entry name" value="DUF805"/>
</dbReference>
<feature type="transmembrane region" description="Helical" evidence="2">
    <location>
        <begin position="110"/>
        <end position="131"/>
    </location>
</feature>
<evidence type="ECO:0000256" key="1">
    <source>
        <dbReference type="SAM" id="MobiDB-lite"/>
    </source>
</evidence>
<dbReference type="OrthoDB" id="9812349at2"/>
<organism evidence="3 4">
    <name type="scientific">Jannaschia pohangensis</name>
    <dbReference type="NCBI Taxonomy" id="390807"/>
    <lineage>
        <taxon>Bacteria</taxon>
        <taxon>Pseudomonadati</taxon>
        <taxon>Pseudomonadota</taxon>
        <taxon>Alphaproteobacteria</taxon>
        <taxon>Rhodobacterales</taxon>
        <taxon>Roseobacteraceae</taxon>
        <taxon>Jannaschia</taxon>
    </lineage>
</organism>
<keyword evidence="2" id="KW-0812">Transmembrane</keyword>
<reference evidence="3 4" key="1">
    <citation type="submission" date="2016-10" db="EMBL/GenBank/DDBJ databases">
        <authorList>
            <person name="de Groot N.N."/>
        </authorList>
    </citation>
    <scope>NUCLEOTIDE SEQUENCE [LARGE SCALE GENOMIC DNA]</scope>
    <source>
        <strain evidence="3 4">DSM 19073</strain>
    </source>
</reference>
<dbReference type="AlphaFoldDB" id="A0A1I3I0G2"/>
<dbReference type="EMBL" id="FORA01000001">
    <property type="protein sequence ID" value="SFI41464.1"/>
    <property type="molecule type" value="Genomic_DNA"/>
</dbReference>
<feature type="region of interest" description="Disordered" evidence="1">
    <location>
        <begin position="142"/>
        <end position="173"/>
    </location>
</feature>
<dbReference type="STRING" id="390807.SAMN04488095_0771"/>
<gene>
    <name evidence="3" type="ORF">SAMN04488095_0771</name>
</gene>
<keyword evidence="2" id="KW-1133">Transmembrane helix</keyword>
<dbReference type="GO" id="GO:0005886">
    <property type="term" value="C:plasma membrane"/>
    <property type="evidence" value="ECO:0007669"/>
    <property type="project" value="TreeGrafter"/>
</dbReference>
<evidence type="ECO:0000256" key="2">
    <source>
        <dbReference type="SAM" id="Phobius"/>
    </source>
</evidence>
<keyword evidence="2" id="KW-0472">Membrane</keyword>
<dbReference type="PANTHER" id="PTHR34980">
    <property type="entry name" value="INNER MEMBRANE PROTEIN-RELATED-RELATED"/>
    <property type="match status" value="1"/>
</dbReference>
<dbReference type="RefSeq" id="WP_092777275.1">
    <property type="nucleotide sequence ID" value="NZ_FORA01000001.1"/>
</dbReference>
<dbReference type="PANTHER" id="PTHR34980:SF2">
    <property type="entry name" value="INNER MEMBRANE PROTEIN YHAH-RELATED"/>
    <property type="match status" value="1"/>
</dbReference>
<accession>A0A1I3I0G2</accession>
<keyword evidence="4" id="KW-1185">Reference proteome</keyword>
<dbReference type="Pfam" id="PF05656">
    <property type="entry name" value="DUF805"/>
    <property type="match status" value="1"/>
</dbReference>
<evidence type="ECO:0000313" key="4">
    <source>
        <dbReference type="Proteomes" id="UP000199110"/>
    </source>
</evidence>
<sequence length="193" mass="21701">MGPIDATVRCLINPFTWRGRARPSEYWWFFLTGFILSALVTSPIYWPAVVLGWNSARTGTTLTALEIEMMATQAVSVPVWWGITIASWWIWFSSLAVAIRRLHDTDRSGWWVWITLIPLVGFIILLVLLILPGDTTRNSFGPVWGGGGKAAPEPRRSSGYDSEFDPIGRPRSEVDRVQGAEALRALRQSRMPN</sequence>
<feature type="transmembrane region" description="Helical" evidence="2">
    <location>
        <begin position="26"/>
        <end position="46"/>
    </location>
</feature>
<protein>
    <submittedName>
        <fullName evidence="3">Uncharacterized membrane protein YhaH, DUF805 family</fullName>
    </submittedName>
</protein>